<evidence type="ECO:0000313" key="2">
    <source>
        <dbReference type="EMBL" id="KAJ3182727.1"/>
    </source>
</evidence>
<feature type="compositionally biased region" description="Basic and acidic residues" evidence="1">
    <location>
        <begin position="195"/>
        <end position="217"/>
    </location>
</feature>
<accession>A0AAD5TP76</accession>
<feature type="compositionally biased region" description="Polar residues" evidence="1">
    <location>
        <begin position="106"/>
        <end position="116"/>
    </location>
</feature>
<feature type="compositionally biased region" description="Acidic residues" evidence="1">
    <location>
        <begin position="128"/>
        <end position="137"/>
    </location>
</feature>
<evidence type="ECO:0000256" key="1">
    <source>
        <dbReference type="SAM" id="MobiDB-lite"/>
    </source>
</evidence>
<evidence type="ECO:0000313" key="3">
    <source>
        <dbReference type="Proteomes" id="UP001212152"/>
    </source>
</evidence>
<dbReference type="EMBL" id="JADGJQ010000008">
    <property type="protein sequence ID" value="KAJ3182727.1"/>
    <property type="molecule type" value="Genomic_DNA"/>
</dbReference>
<gene>
    <name evidence="2" type="ORF">HDU87_008066</name>
</gene>
<protein>
    <submittedName>
        <fullName evidence="2">Uncharacterized protein</fullName>
    </submittedName>
</protein>
<dbReference type="Proteomes" id="UP001212152">
    <property type="component" value="Unassembled WGS sequence"/>
</dbReference>
<dbReference type="AlphaFoldDB" id="A0AAD5TP76"/>
<feature type="region of interest" description="Disordered" evidence="1">
    <location>
        <begin position="189"/>
        <end position="305"/>
    </location>
</feature>
<proteinExistence type="predicted"/>
<reference evidence="2" key="1">
    <citation type="submission" date="2020-05" db="EMBL/GenBank/DDBJ databases">
        <title>Phylogenomic resolution of chytrid fungi.</title>
        <authorList>
            <person name="Stajich J.E."/>
            <person name="Amses K."/>
            <person name="Simmons R."/>
            <person name="Seto K."/>
            <person name="Myers J."/>
            <person name="Bonds A."/>
            <person name="Quandt C.A."/>
            <person name="Barry K."/>
            <person name="Liu P."/>
            <person name="Grigoriev I."/>
            <person name="Longcore J.E."/>
            <person name="James T.Y."/>
        </authorList>
    </citation>
    <scope>NUCLEOTIDE SEQUENCE</scope>
    <source>
        <strain evidence="2">JEL0379</strain>
    </source>
</reference>
<sequence length="305" mass="33092">MSSTRASRMGTPVLLRTATGAVEEADSAPLTWWSPVSRWDKTWVVPAGATGPSFLAKPSPYQPKILKYVRVSEKRRPSFTDDPTSPFPEVLPVDEDADRSVESLDDTNAMSTQPQTEVDVLSERDMDNDMQVDETGLEEPSGTGGATDDDIDEREQIASTQSIVQENVEVMGPDGDIVTARDVENALSHPLKMSAYHDHYPRHSSPRKESAGSDKARLASPISPHATISPRQHLSPSIPHATHDAAKPTHLTASQPAPGPQSPSMRPRISPLHERADRQLPDPSTAHSQMEGISDAAAPTQHNAQ</sequence>
<comment type="caution">
    <text evidence="2">The sequence shown here is derived from an EMBL/GenBank/DDBJ whole genome shotgun (WGS) entry which is preliminary data.</text>
</comment>
<organism evidence="2 3">
    <name type="scientific">Geranomyces variabilis</name>
    <dbReference type="NCBI Taxonomy" id="109894"/>
    <lineage>
        <taxon>Eukaryota</taxon>
        <taxon>Fungi</taxon>
        <taxon>Fungi incertae sedis</taxon>
        <taxon>Chytridiomycota</taxon>
        <taxon>Chytridiomycota incertae sedis</taxon>
        <taxon>Chytridiomycetes</taxon>
        <taxon>Spizellomycetales</taxon>
        <taxon>Powellomycetaceae</taxon>
        <taxon>Geranomyces</taxon>
    </lineage>
</organism>
<feature type="compositionally biased region" description="Basic and acidic residues" evidence="1">
    <location>
        <begin position="271"/>
        <end position="280"/>
    </location>
</feature>
<name>A0AAD5TP76_9FUNG</name>
<feature type="region of interest" description="Disordered" evidence="1">
    <location>
        <begin position="73"/>
        <end position="153"/>
    </location>
</feature>
<keyword evidence="3" id="KW-1185">Reference proteome</keyword>